<gene>
    <name evidence="6" type="ORF">EUA93_17135</name>
</gene>
<comment type="similarity">
    <text evidence="4">Belongs to the class I-like SAM-binding methyltransferase superfamily. RNA M5U methyltransferase family.</text>
</comment>
<evidence type="ECO:0000313" key="6">
    <source>
        <dbReference type="EMBL" id="RYB91854.1"/>
    </source>
</evidence>
<feature type="active site" description="Nucleophile" evidence="4">
    <location>
        <position position="355"/>
    </location>
</feature>
<dbReference type="Proteomes" id="UP000294071">
    <property type="component" value="Unassembled WGS sequence"/>
</dbReference>
<evidence type="ECO:0000256" key="1">
    <source>
        <dbReference type="ARBA" id="ARBA00022603"/>
    </source>
</evidence>
<sequence length="403" mass="43473">MSRTNRPRRARGRSRVGERFEAEVGLVAHGGHCVVRLPEPEARVVFVRHALPGERVVLEITEGTEGDRFWRGDAVEVLTSSPDRVVPPCPLSGPGLCGGCDFQHVAVPAQRDLKTSVVREQLVRLGRLDAASPLVDGLHVAAVPVPGRPDDGLRWRTRQRYAALPDGRPAMRAHRSHTLVPVDDCLIAADGAGPRESLVEEGAQRPSRDPVTHEVTAAGSTYPFTVAGDGFWQVHPEAPRVLVETVLDLLAPAPGERALDLYAGVGLFARFVGAATGARVVAVEADRTACQHARGNLAALKPAVVECGPTDQVLREGYDEPFDLVVLDPPREGAKRAVVEQVVDRRPRAVAYVACDPAALGRDVAIFAEHGYELTAIRAFDLFPMTHHVECVALLTKTGSDLR</sequence>
<keyword evidence="2 4" id="KW-0808">Transferase</keyword>
<evidence type="ECO:0000256" key="3">
    <source>
        <dbReference type="ARBA" id="ARBA00022691"/>
    </source>
</evidence>
<dbReference type="InterPro" id="IPR012340">
    <property type="entry name" value="NA-bd_OB-fold"/>
</dbReference>
<name>A0A4Q2RV38_9ACTN</name>
<feature type="binding site" evidence="4">
    <location>
        <position position="262"/>
    </location>
    <ligand>
        <name>S-adenosyl-L-methionine</name>
        <dbReference type="ChEBI" id="CHEBI:59789"/>
    </ligand>
</feature>
<dbReference type="PROSITE" id="PS50926">
    <property type="entry name" value="TRAM"/>
    <property type="match status" value="1"/>
</dbReference>
<protein>
    <submittedName>
        <fullName evidence="6">Class I SAM-dependent RNA methyltransferase</fullName>
    </submittedName>
</protein>
<dbReference type="PANTHER" id="PTHR11061:SF30">
    <property type="entry name" value="TRNA (URACIL(54)-C(5))-METHYLTRANSFERASE"/>
    <property type="match status" value="1"/>
</dbReference>
<feature type="binding site" evidence="4">
    <location>
        <position position="284"/>
    </location>
    <ligand>
        <name>S-adenosyl-L-methionine</name>
        <dbReference type="ChEBI" id="CHEBI:59789"/>
    </ligand>
</feature>
<feature type="binding site" evidence="4">
    <location>
        <position position="233"/>
    </location>
    <ligand>
        <name>S-adenosyl-L-methionine</name>
        <dbReference type="ChEBI" id="CHEBI:59789"/>
    </ligand>
</feature>
<proteinExistence type="inferred from homology"/>
<dbReference type="PANTHER" id="PTHR11061">
    <property type="entry name" value="RNA M5U METHYLTRANSFERASE"/>
    <property type="match status" value="1"/>
</dbReference>
<dbReference type="InterPro" id="IPR002792">
    <property type="entry name" value="TRAM_dom"/>
</dbReference>
<evidence type="ECO:0000313" key="7">
    <source>
        <dbReference type="Proteomes" id="UP000294071"/>
    </source>
</evidence>
<dbReference type="InterPro" id="IPR030391">
    <property type="entry name" value="MeTrfase_TrmA_CS"/>
</dbReference>
<dbReference type="AlphaFoldDB" id="A0A4Q2RV38"/>
<keyword evidence="1 4" id="KW-0489">Methyltransferase</keyword>
<evidence type="ECO:0000256" key="2">
    <source>
        <dbReference type="ARBA" id="ARBA00022679"/>
    </source>
</evidence>
<organism evidence="6 7">
    <name type="scientific">Nocardioides oleivorans</name>
    <dbReference type="NCBI Taxonomy" id="273676"/>
    <lineage>
        <taxon>Bacteria</taxon>
        <taxon>Bacillati</taxon>
        <taxon>Actinomycetota</taxon>
        <taxon>Actinomycetes</taxon>
        <taxon>Propionibacteriales</taxon>
        <taxon>Nocardioidaceae</taxon>
        <taxon>Nocardioides</taxon>
    </lineage>
</organism>
<dbReference type="OrthoDB" id="9804590at2"/>
<evidence type="ECO:0000256" key="4">
    <source>
        <dbReference type="PROSITE-ProRule" id="PRU01024"/>
    </source>
</evidence>
<dbReference type="Pfam" id="PF01938">
    <property type="entry name" value="TRAM"/>
    <property type="match status" value="1"/>
</dbReference>
<dbReference type="Gene3D" id="2.40.50.140">
    <property type="entry name" value="Nucleic acid-binding proteins"/>
    <property type="match status" value="1"/>
</dbReference>
<dbReference type="PROSITE" id="PS51687">
    <property type="entry name" value="SAM_MT_RNA_M5U"/>
    <property type="match status" value="1"/>
</dbReference>
<evidence type="ECO:0000259" key="5">
    <source>
        <dbReference type="PROSITE" id="PS50926"/>
    </source>
</evidence>
<dbReference type="GO" id="GO:0070475">
    <property type="term" value="P:rRNA base methylation"/>
    <property type="evidence" value="ECO:0007669"/>
    <property type="project" value="TreeGrafter"/>
</dbReference>
<dbReference type="InterPro" id="IPR010280">
    <property type="entry name" value="U5_MeTrfase_fam"/>
</dbReference>
<reference evidence="6 7" key="1">
    <citation type="submission" date="2019-01" db="EMBL/GenBank/DDBJ databases">
        <title>Novel species of Nocardioides.</title>
        <authorList>
            <person name="Liu Q."/>
            <person name="Xin Y.-H."/>
        </authorList>
    </citation>
    <scope>NUCLEOTIDE SEQUENCE [LARGE SCALE GENOMIC DNA]</scope>
    <source>
        <strain evidence="6 7">CGMCC 4.6882</strain>
    </source>
</reference>
<dbReference type="EMBL" id="SDWT01000002">
    <property type="protein sequence ID" value="RYB91854.1"/>
    <property type="molecule type" value="Genomic_DNA"/>
</dbReference>
<dbReference type="PROSITE" id="PS01231">
    <property type="entry name" value="TRMA_2"/>
    <property type="match status" value="1"/>
</dbReference>
<dbReference type="SUPFAM" id="SSF50249">
    <property type="entry name" value="Nucleic acid-binding proteins"/>
    <property type="match status" value="1"/>
</dbReference>
<keyword evidence="7" id="KW-1185">Reference proteome</keyword>
<dbReference type="Gene3D" id="3.40.50.150">
    <property type="entry name" value="Vaccinia Virus protein VP39"/>
    <property type="match status" value="1"/>
</dbReference>
<dbReference type="RefSeq" id="WP_129401520.1">
    <property type="nucleotide sequence ID" value="NZ_SDWT01000002.1"/>
</dbReference>
<comment type="caution">
    <text evidence="6">The sequence shown here is derived from an EMBL/GenBank/DDBJ whole genome shotgun (WGS) entry which is preliminary data.</text>
</comment>
<accession>A0A4Q2RV38</accession>
<dbReference type="CDD" id="cd02440">
    <property type="entry name" value="AdoMet_MTases"/>
    <property type="match status" value="1"/>
</dbReference>
<keyword evidence="3 4" id="KW-0949">S-adenosyl-L-methionine</keyword>
<dbReference type="SUPFAM" id="SSF53335">
    <property type="entry name" value="S-adenosyl-L-methionine-dependent methyltransferases"/>
    <property type="match status" value="1"/>
</dbReference>
<dbReference type="GO" id="GO:0070041">
    <property type="term" value="F:rRNA (uridine-C5-)-methyltransferase activity"/>
    <property type="evidence" value="ECO:0007669"/>
    <property type="project" value="TreeGrafter"/>
</dbReference>
<feature type="domain" description="TRAM" evidence="5">
    <location>
        <begin position="13"/>
        <end position="76"/>
    </location>
</feature>
<dbReference type="Pfam" id="PF05958">
    <property type="entry name" value="tRNA_U5-meth_tr"/>
    <property type="match status" value="1"/>
</dbReference>
<dbReference type="InterPro" id="IPR029063">
    <property type="entry name" value="SAM-dependent_MTases_sf"/>
</dbReference>
<feature type="binding site" evidence="4">
    <location>
        <position position="328"/>
    </location>
    <ligand>
        <name>S-adenosyl-L-methionine</name>
        <dbReference type="ChEBI" id="CHEBI:59789"/>
    </ligand>
</feature>